<organism evidence="11 12">
    <name type="scientific">Sporothrix epigloea</name>
    <dbReference type="NCBI Taxonomy" id="1892477"/>
    <lineage>
        <taxon>Eukaryota</taxon>
        <taxon>Fungi</taxon>
        <taxon>Dikarya</taxon>
        <taxon>Ascomycota</taxon>
        <taxon>Pezizomycotina</taxon>
        <taxon>Sordariomycetes</taxon>
        <taxon>Sordariomycetidae</taxon>
        <taxon>Ophiostomatales</taxon>
        <taxon>Ophiostomataceae</taxon>
        <taxon>Sporothrix</taxon>
    </lineage>
</organism>
<dbReference type="SMART" id="SM01142">
    <property type="entry name" value="DSHCT"/>
    <property type="match status" value="1"/>
</dbReference>
<keyword evidence="3" id="KW-0547">Nucleotide-binding</keyword>
<evidence type="ECO:0000313" key="12">
    <source>
        <dbReference type="Proteomes" id="UP001642501"/>
    </source>
</evidence>
<dbReference type="InterPro" id="IPR025696">
    <property type="entry name" value="Beta-barrel_MTR4"/>
</dbReference>
<name>A0ABP0DK67_9PEZI</name>
<sequence length="1144" mass="128396">MDIDELFDVFDNPVPTTAPRSQVGNGVPSSVPADASRKRKARGIFEVPGEPAKIPVQEKVPALPRGETSNDADISSAADEVSADEDDEDDADDNHKRRKKDAEADPVLTDTFETAESREVAPASGFAPQKETGSLVLQHNIQHQVALPPDLNYEYVPLSEHKRPAEPAREYPFELDPFQSLAIASIEREESVLVSAHTSAGKTVVAEYAIAQCFKRNQRVIYTSPIKALSNQKFRDFMGEFGDVGLMTGDITINPTASCLVMTTEILRSMLYRGSEIMREVAWVVFDEIHYMRDKSRGVVWEETIILLPDKVRYVFLSATIPNAFQFAEWIAKIHRQACHVVYTDFRPTPLQNYCFPAGGDGILLVVDERGVFKEKNFNMAMALVEQNRGADPADPNAKQVGRGKNKKINKGGGNEATSDIYKIIRMIMKKNFHPVIVFNFSKRECEMLALKISGMNFNNESEQQLVTKVFENAIDTLSEADRELSQITHLLPLLRKGIGVHHSGLLPILKEIVEILFQENLIKVLFATETFSIGLNMPARTVVFTQVRKFDGVSMRPLTSSEYIQMSGRAGRRGLDDRGIVIMMVDDKLEPETAKAIVAGKQDRLNSAFYLGYNMILNLQRIETVSPEYMLERCFYQFQNAASVPALEKELVALQHERDSTIIPDENTVKEYYKLRQLIEEYRKDMVVVMQHPNYCLPFLQPGRLVHIKTPGSGEDFGWGAVLGFSQRRAPKRGEAEVPPQESYCVDVALFISESKSAQSIAPGFPMSEVAPGAVPWTDNSISALDEDSSSENNASINDKKSKASKTSKAAKKEDREKSDMADARVEIVPCLLSTVVAMSKLRIFMPDNVVKAAGKERTGKVIREVQRRFPDGIPILDPIENMKITDDSFKKLIRKIELLEAKLLANPLHGSPILPELWEKYHHNTELGEKIKEKKRAIAQAHSIAQLDELKSRKTVLRRLGFINEDDVVQLKARVACQISSTEGHELLLSELLFNRFFNDLSPEVVASVMTCFLFDEKVEAPDLKEDLAKPLREIKAQAKIIAKVSQESKLDVNEEEYVASLKWQLMETVLAWAKGASFADICKMTNAYEGSLVRLFRRLEELLRQMAEAGKVMGSEEITKKFEQSLEKIKRGIVAAQSLYL</sequence>
<dbReference type="InterPro" id="IPR001650">
    <property type="entry name" value="Helicase_C-like"/>
</dbReference>
<keyword evidence="4 11" id="KW-0378">Hydrolase</keyword>
<feature type="compositionally biased region" description="Polar residues" evidence="8">
    <location>
        <begin position="14"/>
        <end position="28"/>
    </location>
</feature>
<evidence type="ECO:0000259" key="9">
    <source>
        <dbReference type="PROSITE" id="PS51192"/>
    </source>
</evidence>
<comment type="similarity">
    <text evidence="2">Belongs to the helicase family. SKI2 subfamily.</text>
</comment>
<evidence type="ECO:0000256" key="3">
    <source>
        <dbReference type="ARBA" id="ARBA00022741"/>
    </source>
</evidence>
<feature type="domain" description="Helicase ATP-binding" evidence="9">
    <location>
        <begin position="183"/>
        <end position="339"/>
    </location>
</feature>
<keyword evidence="6" id="KW-0067">ATP-binding</keyword>
<dbReference type="Proteomes" id="UP001642501">
    <property type="component" value="Unassembled WGS sequence"/>
</dbReference>
<dbReference type="CDD" id="cd18795">
    <property type="entry name" value="SF2_C_Ski2"/>
    <property type="match status" value="1"/>
</dbReference>
<feature type="region of interest" description="Disordered" evidence="8">
    <location>
        <begin position="390"/>
        <end position="413"/>
    </location>
</feature>
<protein>
    <submittedName>
        <fullName evidence="11">ATP-dependent RNA helicase mtr4</fullName>
        <ecNumber evidence="11">3.6.4.13</ecNumber>
    </submittedName>
</protein>
<dbReference type="PIRSF" id="PIRSF005198">
    <property type="entry name" value="Antiviral_helicase_SKI2"/>
    <property type="match status" value="1"/>
</dbReference>
<dbReference type="InterPro" id="IPR014001">
    <property type="entry name" value="Helicase_ATP-bd"/>
</dbReference>
<reference evidence="11 12" key="1">
    <citation type="submission" date="2024-01" db="EMBL/GenBank/DDBJ databases">
        <authorList>
            <person name="Allen C."/>
            <person name="Tagirdzhanova G."/>
        </authorList>
    </citation>
    <scope>NUCLEOTIDE SEQUENCE [LARGE SCALE GENOMIC DNA]</scope>
    <source>
        <strain evidence="11 12">CBS 573.63</strain>
    </source>
</reference>
<dbReference type="Pfam" id="PF00270">
    <property type="entry name" value="DEAD"/>
    <property type="match status" value="1"/>
</dbReference>
<dbReference type="CDD" id="cd18024">
    <property type="entry name" value="DEXHc_Mtr4-like"/>
    <property type="match status" value="1"/>
</dbReference>
<dbReference type="SMART" id="SM00490">
    <property type="entry name" value="HELICc"/>
    <property type="match status" value="1"/>
</dbReference>
<comment type="subcellular location">
    <subcellularLocation>
        <location evidence="1">Nucleus</location>
    </subcellularLocation>
</comment>
<evidence type="ECO:0000256" key="8">
    <source>
        <dbReference type="SAM" id="MobiDB-lite"/>
    </source>
</evidence>
<dbReference type="Pfam" id="PF21408">
    <property type="entry name" value="MTR4-like_stalk"/>
    <property type="match status" value="1"/>
</dbReference>
<evidence type="ECO:0000256" key="5">
    <source>
        <dbReference type="ARBA" id="ARBA00022806"/>
    </source>
</evidence>
<comment type="caution">
    <text evidence="11">The sequence shown here is derived from an EMBL/GenBank/DDBJ whole genome shotgun (WGS) entry which is preliminary data.</text>
</comment>
<dbReference type="Gene3D" id="1.10.3380.30">
    <property type="match status" value="1"/>
</dbReference>
<dbReference type="EC" id="3.6.4.13" evidence="11"/>
<dbReference type="Pfam" id="PF13234">
    <property type="entry name" value="MTR4_beta-barrel"/>
    <property type="match status" value="1"/>
</dbReference>
<keyword evidence="12" id="KW-1185">Reference proteome</keyword>
<evidence type="ECO:0000256" key="2">
    <source>
        <dbReference type="ARBA" id="ARBA00010140"/>
    </source>
</evidence>
<dbReference type="PROSITE" id="PS51194">
    <property type="entry name" value="HELICASE_CTER"/>
    <property type="match status" value="1"/>
</dbReference>
<feature type="domain" description="Helicase C-terminal" evidence="10">
    <location>
        <begin position="450"/>
        <end position="624"/>
    </location>
</feature>
<evidence type="ECO:0000256" key="1">
    <source>
        <dbReference type="ARBA" id="ARBA00004123"/>
    </source>
</evidence>
<dbReference type="InterPro" id="IPR050699">
    <property type="entry name" value="RNA-DNA_Helicase"/>
</dbReference>
<dbReference type="Pfam" id="PF08148">
    <property type="entry name" value="DSHCT"/>
    <property type="match status" value="1"/>
</dbReference>
<evidence type="ECO:0000259" key="10">
    <source>
        <dbReference type="PROSITE" id="PS51194"/>
    </source>
</evidence>
<feature type="compositionally biased region" description="Low complexity" evidence="8">
    <location>
        <begin position="71"/>
        <end position="80"/>
    </location>
</feature>
<dbReference type="Gene3D" id="2.40.30.300">
    <property type="match status" value="1"/>
</dbReference>
<evidence type="ECO:0000313" key="11">
    <source>
        <dbReference type="EMBL" id="CAK7268656.1"/>
    </source>
</evidence>
<evidence type="ECO:0000256" key="7">
    <source>
        <dbReference type="ARBA" id="ARBA00023242"/>
    </source>
</evidence>
<proteinExistence type="inferred from homology"/>
<dbReference type="SMART" id="SM00487">
    <property type="entry name" value="DEXDc"/>
    <property type="match status" value="1"/>
</dbReference>
<dbReference type="GO" id="GO:0016787">
    <property type="term" value="F:hydrolase activity"/>
    <property type="evidence" value="ECO:0007669"/>
    <property type="project" value="UniProtKB-KW"/>
</dbReference>
<dbReference type="EMBL" id="CAWUOM010000049">
    <property type="protein sequence ID" value="CAK7268656.1"/>
    <property type="molecule type" value="Genomic_DNA"/>
</dbReference>
<dbReference type="InterPro" id="IPR016438">
    <property type="entry name" value="SKI2-like"/>
</dbReference>
<dbReference type="InterPro" id="IPR027417">
    <property type="entry name" value="P-loop_NTPase"/>
</dbReference>
<keyword evidence="5 11" id="KW-0347">Helicase</keyword>
<feature type="compositionally biased region" description="Acidic residues" evidence="8">
    <location>
        <begin position="81"/>
        <end position="92"/>
    </location>
</feature>
<feature type="compositionally biased region" description="Basic and acidic residues" evidence="8">
    <location>
        <begin position="812"/>
        <end position="821"/>
    </location>
</feature>
<keyword evidence="7" id="KW-0539">Nucleus</keyword>
<dbReference type="PANTHER" id="PTHR12131">
    <property type="entry name" value="ATP-DEPENDENT RNA AND DNA HELICASE"/>
    <property type="match status" value="1"/>
</dbReference>
<gene>
    <name evidence="11" type="primary">MTR4</name>
    <name evidence="11" type="ORF">SEPCBS57363_003206</name>
</gene>
<evidence type="ECO:0000256" key="6">
    <source>
        <dbReference type="ARBA" id="ARBA00022840"/>
    </source>
</evidence>
<dbReference type="Pfam" id="PF00271">
    <property type="entry name" value="Helicase_C"/>
    <property type="match status" value="1"/>
</dbReference>
<feature type="region of interest" description="Disordered" evidence="8">
    <location>
        <begin position="780"/>
        <end position="821"/>
    </location>
</feature>
<dbReference type="PROSITE" id="PS51192">
    <property type="entry name" value="HELICASE_ATP_BIND_1"/>
    <property type="match status" value="1"/>
</dbReference>
<dbReference type="Gene3D" id="3.40.50.300">
    <property type="entry name" value="P-loop containing nucleotide triphosphate hydrolases"/>
    <property type="match status" value="2"/>
</dbReference>
<dbReference type="InterPro" id="IPR048392">
    <property type="entry name" value="MTR4-like_stalk"/>
</dbReference>
<accession>A0ABP0DK67</accession>
<dbReference type="GO" id="GO:0003724">
    <property type="term" value="F:RNA helicase activity"/>
    <property type="evidence" value="ECO:0007669"/>
    <property type="project" value="UniProtKB-EC"/>
</dbReference>
<dbReference type="InterPro" id="IPR011545">
    <property type="entry name" value="DEAD/DEAH_box_helicase_dom"/>
</dbReference>
<evidence type="ECO:0000256" key="4">
    <source>
        <dbReference type="ARBA" id="ARBA00022801"/>
    </source>
</evidence>
<feature type="region of interest" description="Disordered" evidence="8">
    <location>
        <begin position="10"/>
        <end position="126"/>
    </location>
</feature>
<dbReference type="InterPro" id="IPR012961">
    <property type="entry name" value="Ski2/MTR4_C"/>
</dbReference>
<dbReference type="PANTHER" id="PTHR12131:SF7">
    <property type="entry name" value="EXOSOME RNA HELICASE MTR4"/>
    <property type="match status" value="1"/>
</dbReference>
<dbReference type="SUPFAM" id="SSF52540">
    <property type="entry name" value="P-loop containing nucleoside triphosphate hydrolases"/>
    <property type="match status" value="1"/>
</dbReference>